<reference evidence="1 2" key="1">
    <citation type="journal article" date="2012" name="J. Bacteriol.">
        <title>Genome sequence of cold-adapted Pseudomonas mandelii strain JR-1.</title>
        <authorList>
            <person name="Jang S.H."/>
            <person name="Kim J."/>
            <person name="Kim J."/>
            <person name="Hong S."/>
            <person name="Lee C."/>
        </authorList>
    </citation>
    <scope>NUCLEOTIDE SEQUENCE [LARGE SCALE GENOMIC DNA]</scope>
    <source>
        <strain evidence="1 2">JR-1</strain>
    </source>
</reference>
<dbReference type="Proteomes" id="UP000026913">
    <property type="component" value="Chromosome"/>
</dbReference>
<dbReference type="HOGENOM" id="CLU_2383891_0_0_6"/>
<proteinExistence type="predicted"/>
<sequence length="94" mass="10136">MAAGLSVDAYAEAEKAEVGKLVSSLDTAKNDAEVEAVIDAHAAELQAQDAATDAELKNQGSQQFLEQKFKEQRITTDIKQEIERAEKAVADACR</sequence>
<dbReference type="AlphaFoldDB" id="A0A024E5X0"/>
<evidence type="ECO:0000313" key="1">
    <source>
        <dbReference type="EMBL" id="AHZ67985.1"/>
    </source>
</evidence>
<protein>
    <submittedName>
        <fullName evidence="1">Uncharacterized protein</fullName>
    </submittedName>
</protein>
<dbReference type="EMBL" id="CP005960">
    <property type="protein sequence ID" value="AHZ67985.1"/>
    <property type="molecule type" value="Genomic_DNA"/>
</dbReference>
<name>A0A024E5X0_9PSED</name>
<accession>A0A024E5X0</accession>
<gene>
    <name evidence="1" type="ORF">OU5_0906</name>
</gene>
<organism evidence="1 2">
    <name type="scientific">Pseudomonas mandelii JR-1</name>
    <dbReference type="NCBI Taxonomy" id="1147786"/>
    <lineage>
        <taxon>Bacteria</taxon>
        <taxon>Pseudomonadati</taxon>
        <taxon>Pseudomonadota</taxon>
        <taxon>Gammaproteobacteria</taxon>
        <taxon>Pseudomonadales</taxon>
        <taxon>Pseudomonadaceae</taxon>
        <taxon>Pseudomonas</taxon>
    </lineage>
</organism>
<dbReference type="KEGG" id="pman:OU5_0906"/>
<evidence type="ECO:0000313" key="2">
    <source>
        <dbReference type="Proteomes" id="UP000026913"/>
    </source>
</evidence>